<evidence type="ECO:0000313" key="1">
    <source>
        <dbReference type="EMBL" id="GAA0938305.1"/>
    </source>
</evidence>
<dbReference type="Proteomes" id="UP001501578">
    <property type="component" value="Unassembled WGS sequence"/>
</dbReference>
<gene>
    <name evidence="1" type="ORF">GCM10009560_48160</name>
</gene>
<sequence length="118" mass="13449">MLETFLQVPVPAQRASGPETAGRCGEDDCPAPASARSYRVEWEFEGNRWLLRFGRLPRVVRVSCRCQVVEYELLAIGGLQWIRRIERTGDGLMVRVSPQATNRWVDELWSLIMSGDAR</sequence>
<proteinExistence type="predicted"/>
<reference evidence="2" key="1">
    <citation type="journal article" date="2019" name="Int. J. Syst. Evol. Microbiol.">
        <title>The Global Catalogue of Microorganisms (GCM) 10K type strain sequencing project: providing services to taxonomists for standard genome sequencing and annotation.</title>
        <authorList>
            <consortium name="The Broad Institute Genomics Platform"/>
            <consortium name="The Broad Institute Genome Sequencing Center for Infectious Disease"/>
            <person name="Wu L."/>
            <person name="Ma J."/>
        </authorList>
    </citation>
    <scope>NUCLEOTIDE SEQUENCE [LARGE SCALE GENOMIC DNA]</scope>
    <source>
        <strain evidence="2">JCM 11136</strain>
    </source>
</reference>
<name>A0ABP4APJ0_9ACTN</name>
<accession>A0ABP4APJ0</accession>
<evidence type="ECO:0000313" key="2">
    <source>
        <dbReference type="Proteomes" id="UP001501578"/>
    </source>
</evidence>
<keyword evidence="2" id="KW-1185">Reference proteome</keyword>
<dbReference type="RefSeq" id="WP_343952243.1">
    <property type="nucleotide sequence ID" value="NZ_BAAAHQ010000024.1"/>
</dbReference>
<comment type="caution">
    <text evidence="1">The sequence shown here is derived from an EMBL/GenBank/DDBJ whole genome shotgun (WGS) entry which is preliminary data.</text>
</comment>
<dbReference type="EMBL" id="BAAAHQ010000024">
    <property type="protein sequence ID" value="GAA0938305.1"/>
    <property type="molecule type" value="Genomic_DNA"/>
</dbReference>
<protein>
    <submittedName>
        <fullName evidence="1">Uncharacterized protein</fullName>
    </submittedName>
</protein>
<organism evidence="1 2">
    <name type="scientific">Nonomuraea longicatena</name>
    <dbReference type="NCBI Taxonomy" id="83682"/>
    <lineage>
        <taxon>Bacteria</taxon>
        <taxon>Bacillati</taxon>
        <taxon>Actinomycetota</taxon>
        <taxon>Actinomycetes</taxon>
        <taxon>Streptosporangiales</taxon>
        <taxon>Streptosporangiaceae</taxon>
        <taxon>Nonomuraea</taxon>
    </lineage>
</organism>